<feature type="transmembrane region" description="Helical" evidence="12">
    <location>
        <begin position="57"/>
        <end position="80"/>
    </location>
</feature>
<dbReference type="FunFam" id="3.30.40.10:FF:000632">
    <property type="entry name" value="RING-H2 finger protein ATL73"/>
    <property type="match status" value="1"/>
</dbReference>
<evidence type="ECO:0000313" key="14">
    <source>
        <dbReference type="EMBL" id="KZV22540.1"/>
    </source>
</evidence>
<dbReference type="UniPathway" id="UPA00143"/>
<keyword evidence="6" id="KW-0479">Metal-binding</keyword>
<evidence type="ECO:0000313" key="15">
    <source>
        <dbReference type="Proteomes" id="UP000250235"/>
    </source>
</evidence>
<dbReference type="GO" id="GO:0008270">
    <property type="term" value="F:zinc ion binding"/>
    <property type="evidence" value="ECO:0007669"/>
    <property type="project" value="UniProtKB-KW"/>
</dbReference>
<comment type="subcellular location">
    <subcellularLocation>
        <location evidence="2">Membrane</location>
        <topology evidence="2">Single-pass membrane protein</topology>
    </subcellularLocation>
</comment>
<evidence type="ECO:0000256" key="7">
    <source>
        <dbReference type="ARBA" id="ARBA00022833"/>
    </source>
</evidence>
<dbReference type="EC" id="2.3.2.27" evidence="3"/>
<organism evidence="14 15">
    <name type="scientific">Dorcoceras hygrometricum</name>
    <dbReference type="NCBI Taxonomy" id="472368"/>
    <lineage>
        <taxon>Eukaryota</taxon>
        <taxon>Viridiplantae</taxon>
        <taxon>Streptophyta</taxon>
        <taxon>Embryophyta</taxon>
        <taxon>Tracheophyta</taxon>
        <taxon>Spermatophyta</taxon>
        <taxon>Magnoliopsida</taxon>
        <taxon>eudicotyledons</taxon>
        <taxon>Gunneridae</taxon>
        <taxon>Pentapetalae</taxon>
        <taxon>asterids</taxon>
        <taxon>lamiids</taxon>
        <taxon>Lamiales</taxon>
        <taxon>Gesneriaceae</taxon>
        <taxon>Didymocarpoideae</taxon>
        <taxon>Trichosporeae</taxon>
        <taxon>Loxocarpinae</taxon>
        <taxon>Dorcoceras</taxon>
    </lineage>
</organism>
<evidence type="ECO:0000256" key="5">
    <source>
        <dbReference type="ARBA" id="ARBA00022692"/>
    </source>
</evidence>
<keyword evidence="8 12" id="KW-1133">Transmembrane helix</keyword>
<dbReference type="PANTHER" id="PTHR46905">
    <property type="entry name" value="RING-H2 FINGER PROTEIN ATL78"/>
    <property type="match status" value="1"/>
</dbReference>
<keyword evidence="4" id="KW-0808">Transferase</keyword>
<dbReference type="SUPFAM" id="SSF57850">
    <property type="entry name" value="RING/U-box"/>
    <property type="match status" value="1"/>
</dbReference>
<evidence type="ECO:0000256" key="9">
    <source>
        <dbReference type="ARBA" id="ARBA00023136"/>
    </source>
</evidence>
<dbReference type="Proteomes" id="UP000250235">
    <property type="component" value="Unassembled WGS sequence"/>
</dbReference>
<evidence type="ECO:0000256" key="3">
    <source>
        <dbReference type="ARBA" id="ARBA00012483"/>
    </source>
</evidence>
<dbReference type="InterPro" id="IPR001841">
    <property type="entry name" value="Znf_RING"/>
</dbReference>
<dbReference type="CDD" id="cd16461">
    <property type="entry name" value="RING-H2_EL5-like"/>
    <property type="match status" value="1"/>
</dbReference>
<comment type="catalytic activity">
    <reaction evidence="1">
        <text>S-ubiquitinyl-[E2 ubiquitin-conjugating enzyme]-L-cysteine + [acceptor protein]-L-lysine = [E2 ubiquitin-conjugating enzyme]-L-cysteine + N(6)-ubiquitinyl-[acceptor protein]-L-lysine.</text>
        <dbReference type="EC" id="2.3.2.27"/>
    </reaction>
</comment>
<evidence type="ECO:0000256" key="10">
    <source>
        <dbReference type="ARBA" id="ARBA00024209"/>
    </source>
</evidence>
<protein>
    <recommendedName>
        <fullName evidence="3">RING-type E3 ubiquitin transferase</fullName>
        <ecNumber evidence="3">2.3.2.27</ecNumber>
    </recommendedName>
</protein>
<dbReference type="Pfam" id="PF13639">
    <property type="entry name" value="zf-RING_2"/>
    <property type="match status" value="1"/>
</dbReference>
<dbReference type="InterPro" id="IPR044602">
    <property type="entry name" value="ATL10/ATL72-79-like"/>
</dbReference>
<proteinExistence type="inferred from homology"/>
<evidence type="ECO:0000256" key="6">
    <source>
        <dbReference type="ARBA" id="ARBA00022723"/>
    </source>
</evidence>
<evidence type="ECO:0000256" key="1">
    <source>
        <dbReference type="ARBA" id="ARBA00000900"/>
    </source>
</evidence>
<dbReference type="SMART" id="SM00184">
    <property type="entry name" value="RING"/>
    <property type="match status" value="1"/>
</dbReference>
<keyword evidence="7" id="KW-0862">Zinc</keyword>
<evidence type="ECO:0000256" key="2">
    <source>
        <dbReference type="ARBA" id="ARBA00004167"/>
    </source>
</evidence>
<feature type="domain" description="RING-type" evidence="13">
    <location>
        <begin position="134"/>
        <end position="176"/>
    </location>
</feature>
<evidence type="ECO:0000256" key="12">
    <source>
        <dbReference type="SAM" id="Phobius"/>
    </source>
</evidence>
<dbReference type="PROSITE" id="PS50089">
    <property type="entry name" value="ZF_RING_2"/>
    <property type="match status" value="1"/>
</dbReference>
<evidence type="ECO:0000259" key="13">
    <source>
        <dbReference type="PROSITE" id="PS50089"/>
    </source>
</evidence>
<keyword evidence="11" id="KW-0863">Zinc-finger</keyword>
<dbReference type="EMBL" id="KV014359">
    <property type="protein sequence ID" value="KZV22540.1"/>
    <property type="molecule type" value="Genomic_DNA"/>
</dbReference>
<evidence type="ECO:0000256" key="4">
    <source>
        <dbReference type="ARBA" id="ARBA00022679"/>
    </source>
</evidence>
<dbReference type="GO" id="GO:0016567">
    <property type="term" value="P:protein ubiquitination"/>
    <property type="evidence" value="ECO:0007669"/>
    <property type="project" value="UniProtKB-UniPathway"/>
</dbReference>
<dbReference type="GO" id="GO:0016020">
    <property type="term" value="C:membrane"/>
    <property type="evidence" value="ECO:0007669"/>
    <property type="project" value="UniProtKB-SubCell"/>
</dbReference>
<dbReference type="PANTHER" id="PTHR46905:SF7">
    <property type="entry name" value="RING-H2 FINGER PROTEIN ATL78"/>
    <property type="match status" value="1"/>
</dbReference>
<name>A0A2Z7AN13_9LAMI</name>
<sequence length="225" mass="23962">MASMSTSIPHYSTPTIQDSLQNLHSRKLLALTSTYYAPPPTIVESSSKLRGNNTIDANVVMVLSVLLCALICSLGLNSIIRCALRCSSLPSSSDDDTTAAAPLANKGVKKKALKTFPTVSYTSDLKLPGFDKECAICLSDFAVGESVRVLPICNHGFHIRCIDKWLNSHSSCPTCRHCLIETCRKIVVGCGPAAASTPSAPDTPPQEVAAVGIEPLQAEGLVRTY</sequence>
<dbReference type="Gene3D" id="3.30.40.10">
    <property type="entry name" value="Zinc/RING finger domain, C3HC4 (zinc finger)"/>
    <property type="match status" value="1"/>
</dbReference>
<reference evidence="14 15" key="1">
    <citation type="journal article" date="2015" name="Proc. Natl. Acad. Sci. U.S.A.">
        <title>The resurrection genome of Boea hygrometrica: A blueprint for survival of dehydration.</title>
        <authorList>
            <person name="Xiao L."/>
            <person name="Yang G."/>
            <person name="Zhang L."/>
            <person name="Yang X."/>
            <person name="Zhao S."/>
            <person name="Ji Z."/>
            <person name="Zhou Q."/>
            <person name="Hu M."/>
            <person name="Wang Y."/>
            <person name="Chen M."/>
            <person name="Xu Y."/>
            <person name="Jin H."/>
            <person name="Xiao X."/>
            <person name="Hu G."/>
            <person name="Bao F."/>
            <person name="Hu Y."/>
            <person name="Wan P."/>
            <person name="Li L."/>
            <person name="Deng X."/>
            <person name="Kuang T."/>
            <person name="Xiang C."/>
            <person name="Zhu J.K."/>
            <person name="Oliver M.J."/>
            <person name="He Y."/>
        </authorList>
    </citation>
    <scope>NUCLEOTIDE SEQUENCE [LARGE SCALE GENOMIC DNA]</scope>
    <source>
        <strain evidence="15">cv. XS01</strain>
    </source>
</reference>
<dbReference type="InterPro" id="IPR013083">
    <property type="entry name" value="Znf_RING/FYVE/PHD"/>
</dbReference>
<accession>A0A2Z7AN13</accession>
<gene>
    <name evidence="14" type="ORF">F511_11514</name>
</gene>
<keyword evidence="9 12" id="KW-0472">Membrane</keyword>
<comment type="similarity">
    <text evidence="10">Belongs to the RING-type zinc finger family. ATL subfamily.</text>
</comment>
<dbReference type="GO" id="GO:0061630">
    <property type="term" value="F:ubiquitin protein ligase activity"/>
    <property type="evidence" value="ECO:0007669"/>
    <property type="project" value="UniProtKB-EC"/>
</dbReference>
<dbReference type="OrthoDB" id="8062037at2759"/>
<keyword evidence="15" id="KW-1185">Reference proteome</keyword>
<dbReference type="AlphaFoldDB" id="A0A2Z7AN13"/>
<evidence type="ECO:0000256" key="11">
    <source>
        <dbReference type="PROSITE-ProRule" id="PRU00175"/>
    </source>
</evidence>
<evidence type="ECO:0000256" key="8">
    <source>
        <dbReference type="ARBA" id="ARBA00022989"/>
    </source>
</evidence>
<keyword evidence="5 12" id="KW-0812">Transmembrane</keyword>